<organism evidence="3">
    <name type="scientific">Brachypodium distachyon</name>
    <name type="common">Purple false brome</name>
    <name type="synonym">Trachynia distachya</name>
    <dbReference type="NCBI Taxonomy" id="15368"/>
    <lineage>
        <taxon>Eukaryota</taxon>
        <taxon>Viridiplantae</taxon>
        <taxon>Streptophyta</taxon>
        <taxon>Embryophyta</taxon>
        <taxon>Tracheophyta</taxon>
        <taxon>Spermatophyta</taxon>
        <taxon>Magnoliopsida</taxon>
        <taxon>Liliopsida</taxon>
        <taxon>Poales</taxon>
        <taxon>Poaceae</taxon>
        <taxon>BOP clade</taxon>
        <taxon>Pooideae</taxon>
        <taxon>Stipodae</taxon>
        <taxon>Brachypodieae</taxon>
        <taxon>Brachypodium</taxon>
    </lineage>
</organism>
<evidence type="ECO:0000259" key="2">
    <source>
        <dbReference type="Pfam" id="PF23598"/>
    </source>
</evidence>
<evidence type="ECO:0000313" key="4">
    <source>
        <dbReference type="EnsemblPlants" id="KQJ87887"/>
    </source>
</evidence>
<accession>A0A0Q3EJM1</accession>
<protein>
    <recommendedName>
        <fullName evidence="2">Disease resistance R13L4/SHOC-2-like LRR domain-containing protein</fullName>
    </recommendedName>
</protein>
<dbReference type="Gene3D" id="3.80.10.10">
    <property type="entry name" value="Ribonuclease Inhibitor"/>
    <property type="match status" value="1"/>
</dbReference>
<reference evidence="3 4" key="1">
    <citation type="journal article" date="2010" name="Nature">
        <title>Genome sequencing and analysis of the model grass Brachypodium distachyon.</title>
        <authorList>
            <consortium name="International Brachypodium Initiative"/>
        </authorList>
    </citation>
    <scope>NUCLEOTIDE SEQUENCE [LARGE SCALE GENOMIC DNA]</scope>
    <source>
        <strain evidence="3 4">Bd21</strain>
    </source>
</reference>
<dbReference type="InterPro" id="IPR044974">
    <property type="entry name" value="Disease_R_plants"/>
</dbReference>
<keyword evidence="5" id="KW-1185">Reference proteome</keyword>
<dbReference type="InParanoid" id="A0A0Q3EJM1"/>
<evidence type="ECO:0000313" key="3">
    <source>
        <dbReference type="EMBL" id="KQJ87887.2"/>
    </source>
</evidence>
<dbReference type="PANTHER" id="PTHR23155:SF957">
    <property type="entry name" value="OS11G0606800 PROTEIN"/>
    <property type="match status" value="1"/>
</dbReference>
<name>A0A0Q3EJM1_BRADI</name>
<dbReference type="AlphaFoldDB" id="A0A0Q3EJM1"/>
<dbReference type="Pfam" id="PF23598">
    <property type="entry name" value="LRR_14"/>
    <property type="match status" value="1"/>
</dbReference>
<sequence>MTTTAAACWAKGVADARGQANDMATWSGNSYECSSIEADQRELDKESPISKRMRTGSTSWEDEYIRAEMRKMTRHRSENWKQVCDEILRRSGGYMFDKDGLIRRWIDHGLFIPKVDDHLSVLDERLEKAEECFSMLTNRNVITRVSTNKCNHVVEENCHWQVNYFMQQFLASKAAEKGLSFTSGTLTSEGTQGRETLRRLSLHQPDPVLPAQLRKMDLSHTRALAISGKVDGIPLDKFSHLLSLDLEGWQCFKDKDMLLICKMFFLQHLILRKTTGVTKLPPEIKELRHLRTLDIHSLNHLLVGGDGVNHYEAAIVIPEEMGPLGRLESLSTLATVDLSKRSASLVEDIGRISTLEVLAVRWSFHQCTDGRFQQALRSSVHEWKKLESLTIHCGLGCYMDFLDYLPYNLQKFKLTGGRFTRLPQWCHRLDRLTFIEITVCTLLPGDLGILANLPELECLVLGLHFIPEVEIVIDGEGFAKLDRLSFTCRVPWLNFSKGAMPSLTYLELKIAGSPPSRESVPSGISNLRLLSDVAIRYHPNYTNSPSVKMTVDAVRKGVAEHRMPIHLFINGIEDQEEYVQAVEEEVVARASTSRHSEIEEEE</sequence>
<proteinExistence type="predicted"/>
<dbReference type="PANTHER" id="PTHR23155">
    <property type="entry name" value="DISEASE RESISTANCE PROTEIN RP"/>
    <property type="match status" value="1"/>
</dbReference>
<evidence type="ECO:0000256" key="1">
    <source>
        <dbReference type="ARBA" id="ARBA00022737"/>
    </source>
</evidence>
<evidence type="ECO:0000313" key="5">
    <source>
        <dbReference type="Proteomes" id="UP000008810"/>
    </source>
</evidence>
<keyword evidence="1" id="KW-0677">Repeat</keyword>
<reference evidence="3" key="2">
    <citation type="submission" date="2017-06" db="EMBL/GenBank/DDBJ databases">
        <title>WGS assembly of Brachypodium distachyon.</title>
        <authorList>
            <consortium name="The International Brachypodium Initiative"/>
            <person name="Lucas S."/>
            <person name="Harmon-Smith M."/>
            <person name="Lail K."/>
            <person name="Tice H."/>
            <person name="Grimwood J."/>
            <person name="Bruce D."/>
            <person name="Barry K."/>
            <person name="Shu S."/>
            <person name="Lindquist E."/>
            <person name="Wang M."/>
            <person name="Pitluck S."/>
            <person name="Vogel J.P."/>
            <person name="Garvin D.F."/>
            <person name="Mockler T.C."/>
            <person name="Schmutz J."/>
            <person name="Rokhsar D."/>
            <person name="Bevan M.W."/>
        </authorList>
    </citation>
    <scope>NUCLEOTIDE SEQUENCE</scope>
    <source>
        <strain evidence="3">Bd21</strain>
    </source>
</reference>
<dbReference type="Proteomes" id="UP000008810">
    <property type="component" value="Chromosome 4"/>
</dbReference>
<dbReference type="InterPro" id="IPR055414">
    <property type="entry name" value="LRR_R13L4/SHOC2-like"/>
</dbReference>
<dbReference type="Gramene" id="KQJ87887">
    <property type="protein sequence ID" value="KQJ87887"/>
    <property type="gene ID" value="BRADI_4g14101v3"/>
</dbReference>
<feature type="domain" description="Disease resistance R13L4/SHOC-2-like LRR" evidence="2">
    <location>
        <begin position="224"/>
        <end position="561"/>
    </location>
</feature>
<dbReference type="GO" id="GO:0006952">
    <property type="term" value="P:defense response"/>
    <property type="evidence" value="ECO:0007669"/>
    <property type="project" value="InterPro"/>
</dbReference>
<dbReference type="OrthoDB" id="689447at2759"/>
<dbReference type="SUPFAM" id="SSF52058">
    <property type="entry name" value="L domain-like"/>
    <property type="match status" value="1"/>
</dbReference>
<dbReference type="EMBL" id="CM000883">
    <property type="protein sequence ID" value="KQJ87887.2"/>
    <property type="molecule type" value="Genomic_DNA"/>
</dbReference>
<dbReference type="EnsemblPlants" id="KQJ87887">
    <property type="protein sequence ID" value="KQJ87887"/>
    <property type="gene ID" value="BRADI_4g14101v3"/>
</dbReference>
<gene>
    <name evidence="3" type="ORF">BRADI_4g14101v3</name>
</gene>
<dbReference type="InterPro" id="IPR032675">
    <property type="entry name" value="LRR_dom_sf"/>
</dbReference>
<reference evidence="4" key="3">
    <citation type="submission" date="2018-08" db="UniProtKB">
        <authorList>
            <consortium name="EnsemblPlants"/>
        </authorList>
    </citation>
    <scope>IDENTIFICATION</scope>
    <source>
        <strain evidence="4">cv. Bd21</strain>
    </source>
</reference>